<dbReference type="AlphaFoldDB" id="A0A8J5MT73"/>
<gene>
    <name evidence="1" type="ORF">Hamer_G019352</name>
</gene>
<name>A0A8J5MT73_HOMAM</name>
<dbReference type="InterPro" id="IPR032006">
    <property type="entry name" value="TMIE"/>
</dbReference>
<dbReference type="Proteomes" id="UP000747542">
    <property type="component" value="Unassembled WGS sequence"/>
</dbReference>
<sequence>MEVITWREVCAPTSSKMDNSTLCEGVCTEVPRPWEEEEVWGSFRRWHVLLLTSLAGLSVKANYIRRQLARKFRRQLNIINNSEMDEMDLLKALERLRAELRADSGSLAQSEAFSTLSFTPTGTPTYRKGSELHIGVSLEELRLATAEGPITNLKGRVSNIITGALHKLKR</sequence>
<evidence type="ECO:0000313" key="1">
    <source>
        <dbReference type="EMBL" id="KAG7162637.1"/>
    </source>
</evidence>
<dbReference type="Pfam" id="PF16038">
    <property type="entry name" value="TMIE"/>
    <property type="match status" value="1"/>
</dbReference>
<comment type="caution">
    <text evidence="1">The sequence shown here is derived from an EMBL/GenBank/DDBJ whole genome shotgun (WGS) entry which is preliminary data.</text>
</comment>
<proteinExistence type="predicted"/>
<accession>A0A8J5MT73</accession>
<evidence type="ECO:0000313" key="2">
    <source>
        <dbReference type="Proteomes" id="UP000747542"/>
    </source>
</evidence>
<protein>
    <submittedName>
        <fullName evidence="1">Putative TMIE protein domain-containing protein</fullName>
    </submittedName>
</protein>
<keyword evidence="2" id="KW-1185">Reference proteome</keyword>
<organism evidence="1 2">
    <name type="scientific">Homarus americanus</name>
    <name type="common">American lobster</name>
    <dbReference type="NCBI Taxonomy" id="6706"/>
    <lineage>
        <taxon>Eukaryota</taxon>
        <taxon>Metazoa</taxon>
        <taxon>Ecdysozoa</taxon>
        <taxon>Arthropoda</taxon>
        <taxon>Crustacea</taxon>
        <taxon>Multicrustacea</taxon>
        <taxon>Malacostraca</taxon>
        <taxon>Eumalacostraca</taxon>
        <taxon>Eucarida</taxon>
        <taxon>Decapoda</taxon>
        <taxon>Pleocyemata</taxon>
        <taxon>Astacidea</taxon>
        <taxon>Nephropoidea</taxon>
        <taxon>Nephropidae</taxon>
        <taxon>Homarus</taxon>
    </lineage>
</organism>
<dbReference type="EMBL" id="JAHLQT010027477">
    <property type="protein sequence ID" value="KAG7162637.1"/>
    <property type="molecule type" value="Genomic_DNA"/>
</dbReference>
<reference evidence="1" key="1">
    <citation type="journal article" date="2021" name="Sci. Adv.">
        <title>The American lobster genome reveals insights on longevity, neural, and immune adaptations.</title>
        <authorList>
            <person name="Polinski J.M."/>
            <person name="Zimin A.V."/>
            <person name="Clark K.F."/>
            <person name="Kohn A.B."/>
            <person name="Sadowski N."/>
            <person name="Timp W."/>
            <person name="Ptitsyn A."/>
            <person name="Khanna P."/>
            <person name="Romanova D.Y."/>
            <person name="Williams P."/>
            <person name="Greenwood S.J."/>
            <person name="Moroz L.L."/>
            <person name="Walt D.R."/>
            <person name="Bodnar A.G."/>
        </authorList>
    </citation>
    <scope>NUCLEOTIDE SEQUENCE</scope>
    <source>
        <strain evidence="1">GMGI-L3</strain>
    </source>
</reference>